<evidence type="ECO:0000313" key="3">
    <source>
        <dbReference type="Proteomes" id="UP000578819"/>
    </source>
</evidence>
<accession>A0A7W7WM50</accession>
<comment type="caution">
    <text evidence="2">The sequence shown here is derived from an EMBL/GenBank/DDBJ whole genome shotgun (WGS) entry which is preliminary data.</text>
</comment>
<evidence type="ECO:0000256" key="1">
    <source>
        <dbReference type="SAM" id="MobiDB-lite"/>
    </source>
</evidence>
<organism evidence="2 3">
    <name type="scientific">Micromonospora polyrhachis</name>
    <dbReference type="NCBI Taxonomy" id="1282883"/>
    <lineage>
        <taxon>Bacteria</taxon>
        <taxon>Bacillati</taxon>
        <taxon>Actinomycetota</taxon>
        <taxon>Actinomycetes</taxon>
        <taxon>Micromonosporales</taxon>
        <taxon>Micromonosporaceae</taxon>
        <taxon>Micromonospora</taxon>
    </lineage>
</organism>
<dbReference type="AlphaFoldDB" id="A0A7W7WM50"/>
<evidence type="ECO:0000313" key="2">
    <source>
        <dbReference type="EMBL" id="MBB4956450.1"/>
    </source>
</evidence>
<feature type="region of interest" description="Disordered" evidence="1">
    <location>
        <begin position="1"/>
        <end position="43"/>
    </location>
</feature>
<gene>
    <name evidence="2" type="ORF">FHR38_000183</name>
</gene>
<keyword evidence="3" id="KW-1185">Reference proteome</keyword>
<proteinExistence type="predicted"/>
<reference evidence="2 3" key="1">
    <citation type="submission" date="2020-08" db="EMBL/GenBank/DDBJ databases">
        <title>Sequencing the genomes of 1000 actinobacteria strains.</title>
        <authorList>
            <person name="Klenk H.-P."/>
        </authorList>
    </citation>
    <scope>NUCLEOTIDE SEQUENCE [LARGE SCALE GENOMIC DNA]</scope>
    <source>
        <strain evidence="2 3">DSM 45886</strain>
    </source>
</reference>
<dbReference type="Proteomes" id="UP000578819">
    <property type="component" value="Unassembled WGS sequence"/>
</dbReference>
<dbReference type="EMBL" id="JACHJW010000001">
    <property type="protein sequence ID" value="MBB4956450.1"/>
    <property type="molecule type" value="Genomic_DNA"/>
</dbReference>
<feature type="compositionally biased region" description="Basic and acidic residues" evidence="1">
    <location>
        <begin position="32"/>
        <end position="43"/>
    </location>
</feature>
<protein>
    <submittedName>
        <fullName evidence="2">Uncharacterized protein</fullName>
    </submittedName>
</protein>
<name>A0A7W7WM50_9ACTN</name>
<feature type="compositionally biased region" description="Basic and acidic residues" evidence="1">
    <location>
        <begin position="1"/>
        <end position="14"/>
    </location>
</feature>
<sequence length="43" mass="5036">MVFEMEARSGEVDVMKSTNRQPPLVPKPQRRCYRDEGEPRFAP</sequence>